<protein>
    <recommendedName>
        <fullName evidence="4">Gliding motility-associated C-terminal domain-containing protein</fullName>
    </recommendedName>
</protein>
<dbReference type="Gene3D" id="2.60.40.10">
    <property type="entry name" value="Immunoglobulins"/>
    <property type="match status" value="1"/>
</dbReference>
<dbReference type="RefSeq" id="WP_116880787.1">
    <property type="nucleotide sequence ID" value="NZ_QURB01000004.1"/>
</dbReference>
<organism evidence="2 3">
    <name type="scientific">Brumimicrobium aurantiacum</name>
    <dbReference type="NCBI Taxonomy" id="1737063"/>
    <lineage>
        <taxon>Bacteria</taxon>
        <taxon>Pseudomonadati</taxon>
        <taxon>Bacteroidota</taxon>
        <taxon>Flavobacteriia</taxon>
        <taxon>Flavobacteriales</taxon>
        <taxon>Crocinitomicaceae</taxon>
        <taxon>Brumimicrobium</taxon>
    </lineage>
</organism>
<sequence>MHRFLFFTFFFLLFGFKIQSVHATHAMGGEITWKCQGNGDYVFELKFFRDCNGFDVNTNFETLEVWGHPTITEVQVDFMSRTDISPSCTPSMGNLPFDCGTGASGGNGIGAVEEILYRSNPITLNGFPPANGWHFTYQNFSRSGALTNITSPNTYGVTLTATMFPIPGATGGCIDNSPTFLQSPYVVSCTGEEYNFNPNGVDEDLDSLDFRWGSPLDHFPTGTYNPPTNPAPVPFEPGFSFNNPTPDNTFDPNNQAAQLNPQNGAISFTSFTQGNFATKVMVDAYRNGVKIATVEREIQLIVSSCIGNNSPPTVTPPFAGGTSFDTTIYAGDLINFDIEAIDIENLQDGSPQSVTISSSGLMYGAGFTNANAGCITTPCATLNNAPSVTGVQGATLGFNWQTTCDHLIGASGQPQNLIPYVFVFKVKDDYCSTPKARYVTVTVNVQNRSVIEAPEITCITTAPNGDITINWNTVNDPNGDFDSYDLFGLSGGFYNTYPNINTTSETISNPGAGNVDGYFVTVNSGCGGNTLRSSDTLKNIFLNLNNPGNGEAVLQWNLPSPTQLSHFNDYFHIYQEYPMGTWSLIDSVPYNTSVYFDTISVCEEFLNYQIVLPTDFCDFTSNIVGDTFEDKIVPDIPVITNVNIDSLSNDITINWDTNKQEDTYGYVVYQRDLNGNLVEIDTVFGRTNTSYTHTENLENGPFQYSIAAFDSCYTSNVPPTYQTSAKADPHTTNHIRTSIDACNRLLNINWTGYNGFNAISTHKIHIKTNGGAWQELGQTQANAFNTPMNIGDELIVVVETVSDQGVISFSNKDTVTLESGQGPGISYLRAASVDGENIEIKHKVSLNDGAQSIVLERYNESTQQFEFIEEQTLSIYTEIVFIDEDPLLETDRRSYTYRTKTIDTCNQVTSISNIGKTIFLNVITDELQEKNTLQWTPYEEFIGGLSRYKIYRSVDGIFDPSPIVTLPYNVRTYTDNVSSLGEESEGKICYYVEAEEASNQYGIKDVSQSNFVCAVISPVIYIPNAFTLGGKNPILKPETRQRQIDDYQFEIYDRYGRVIFTTSDPNEGWDGRLKDQSRFANEGVYIYRLSLRDGNGIEVVRHGHVTLLDYRNVD</sequence>
<evidence type="ECO:0000313" key="2">
    <source>
        <dbReference type="EMBL" id="RFC54386.1"/>
    </source>
</evidence>
<reference evidence="2 3" key="1">
    <citation type="submission" date="2018-08" db="EMBL/GenBank/DDBJ databases">
        <title>The draft genome squence of Brumimicrobium sp. N62.</title>
        <authorList>
            <person name="Du Z.-J."/>
            <person name="Luo H.-R."/>
        </authorList>
    </citation>
    <scope>NUCLEOTIDE SEQUENCE [LARGE SCALE GENOMIC DNA]</scope>
    <source>
        <strain evidence="2 3">N62</strain>
    </source>
</reference>
<evidence type="ECO:0000313" key="3">
    <source>
        <dbReference type="Proteomes" id="UP000257127"/>
    </source>
</evidence>
<evidence type="ECO:0000256" key="1">
    <source>
        <dbReference type="SAM" id="SignalP"/>
    </source>
</evidence>
<dbReference type="InterPro" id="IPR036116">
    <property type="entry name" value="FN3_sf"/>
</dbReference>
<dbReference type="EMBL" id="QURB01000004">
    <property type="protein sequence ID" value="RFC54386.1"/>
    <property type="molecule type" value="Genomic_DNA"/>
</dbReference>
<proteinExistence type="predicted"/>
<dbReference type="AlphaFoldDB" id="A0A3E1EXV0"/>
<keyword evidence="1" id="KW-0732">Signal</keyword>
<comment type="caution">
    <text evidence="2">The sequence shown here is derived from an EMBL/GenBank/DDBJ whole genome shotgun (WGS) entry which is preliminary data.</text>
</comment>
<accession>A0A3E1EXV0</accession>
<evidence type="ECO:0008006" key="4">
    <source>
        <dbReference type="Google" id="ProtNLM"/>
    </source>
</evidence>
<feature type="signal peptide" evidence="1">
    <location>
        <begin position="1"/>
        <end position="23"/>
    </location>
</feature>
<dbReference type="Pfam" id="PF13585">
    <property type="entry name" value="CHU_C"/>
    <property type="match status" value="1"/>
</dbReference>
<gene>
    <name evidence="2" type="ORF">DXU93_08140</name>
</gene>
<dbReference type="InterPro" id="IPR013783">
    <property type="entry name" value="Ig-like_fold"/>
</dbReference>
<dbReference type="OrthoDB" id="631648at2"/>
<keyword evidence="3" id="KW-1185">Reference proteome</keyword>
<dbReference type="Proteomes" id="UP000257127">
    <property type="component" value="Unassembled WGS sequence"/>
</dbReference>
<feature type="chain" id="PRO_5017734047" description="Gliding motility-associated C-terminal domain-containing protein" evidence="1">
    <location>
        <begin position="24"/>
        <end position="1114"/>
    </location>
</feature>
<name>A0A3E1EXV0_9FLAO</name>
<dbReference type="SUPFAM" id="SSF49265">
    <property type="entry name" value="Fibronectin type III"/>
    <property type="match status" value="1"/>
</dbReference>